<organism evidence="1 2">
    <name type="scientific">Trichonephila clavipes</name>
    <name type="common">Golden silk orbweaver</name>
    <name type="synonym">Nephila clavipes</name>
    <dbReference type="NCBI Taxonomy" id="2585209"/>
    <lineage>
        <taxon>Eukaryota</taxon>
        <taxon>Metazoa</taxon>
        <taxon>Ecdysozoa</taxon>
        <taxon>Arthropoda</taxon>
        <taxon>Chelicerata</taxon>
        <taxon>Arachnida</taxon>
        <taxon>Araneae</taxon>
        <taxon>Araneomorphae</taxon>
        <taxon>Entelegynae</taxon>
        <taxon>Araneoidea</taxon>
        <taxon>Nephilidae</taxon>
        <taxon>Trichonephila</taxon>
    </lineage>
</organism>
<accession>A0A8X6SLC5</accession>
<name>A0A8X6SLC5_TRICX</name>
<dbReference type="Proteomes" id="UP000887159">
    <property type="component" value="Unassembled WGS sequence"/>
</dbReference>
<proteinExistence type="predicted"/>
<sequence>MLQPGPFWQWLQDVCFQRFHAVYANIHQFDGAQNMIHQKMLLVSTQWTSSCGTGMQIPAFVADEQQSAEVHEPGIYFGGPDVARFIEQ</sequence>
<evidence type="ECO:0000313" key="1">
    <source>
        <dbReference type="EMBL" id="GFY09048.1"/>
    </source>
</evidence>
<dbReference type="EMBL" id="BMAU01021284">
    <property type="protein sequence ID" value="GFY09048.1"/>
    <property type="molecule type" value="Genomic_DNA"/>
</dbReference>
<keyword evidence="2" id="KW-1185">Reference proteome</keyword>
<dbReference type="AlphaFoldDB" id="A0A8X6SLC5"/>
<protein>
    <submittedName>
        <fullName evidence="1">Uncharacterized protein</fullName>
    </submittedName>
</protein>
<reference evidence="1" key="1">
    <citation type="submission" date="2020-08" db="EMBL/GenBank/DDBJ databases">
        <title>Multicomponent nature underlies the extraordinary mechanical properties of spider dragline silk.</title>
        <authorList>
            <person name="Kono N."/>
            <person name="Nakamura H."/>
            <person name="Mori M."/>
            <person name="Yoshida Y."/>
            <person name="Ohtoshi R."/>
            <person name="Malay A.D."/>
            <person name="Moran D.A.P."/>
            <person name="Tomita M."/>
            <person name="Numata K."/>
            <person name="Arakawa K."/>
        </authorList>
    </citation>
    <scope>NUCLEOTIDE SEQUENCE</scope>
</reference>
<comment type="caution">
    <text evidence="1">The sequence shown here is derived from an EMBL/GenBank/DDBJ whole genome shotgun (WGS) entry which is preliminary data.</text>
</comment>
<evidence type="ECO:0000313" key="2">
    <source>
        <dbReference type="Proteomes" id="UP000887159"/>
    </source>
</evidence>
<gene>
    <name evidence="1" type="ORF">TNCV_4662391</name>
</gene>